<feature type="chain" id="PRO_5022847625" description="Secreted protein" evidence="1">
    <location>
        <begin position="22"/>
        <end position="105"/>
    </location>
</feature>
<protein>
    <recommendedName>
        <fullName evidence="4">Secreted protein</fullName>
    </recommendedName>
</protein>
<name>A0A5B7CP23_PORTR</name>
<dbReference type="AlphaFoldDB" id="A0A5B7CP23"/>
<reference evidence="2 3" key="1">
    <citation type="submission" date="2019-05" db="EMBL/GenBank/DDBJ databases">
        <title>Another draft genome of Portunus trituberculatus and its Hox gene families provides insights of decapod evolution.</title>
        <authorList>
            <person name="Jeong J.-H."/>
            <person name="Song I."/>
            <person name="Kim S."/>
            <person name="Choi T."/>
            <person name="Kim D."/>
            <person name="Ryu S."/>
            <person name="Kim W."/>
        </authorList>
    </citation>
    <scope>NUCLEOTIDE SEQUENCE [LARGE SCALE GENOMIC DNA]</scope>
    <source>
        <tissue evidence="2">Muscle</tissue>
    </source>
</reference>
<comment type="caution">
    <text evidence="2">The sequence shown here is derived from an EMBL/GenBank/DDBJ whole genome shotgun (WGS) entry which is preliminary data.</text>
</comment>
<evidence type="ECO:0000313" key="3">
    <source>
        <dbReference type="Proteomes" id="UP000324222"/>
    </source>
</evidence>
<gene>
    <name evidence="2" type="ORF">E2C01_002755</name>
</gene>
<dbReference type="Proteomes" id="UP000324222">
    <property type="component" value="Unassembled WGS sequence"/>
</dbReference>
<feature type="signal peptide" evidence="1">
    <location>
        <begin position="1"/>
        <end position="21"/>
    </location>
</feature>
<evidence type="ECO:0008006" key="4">
    <source>
        <dbReference type="Google" id="ProtNLM"/>
    </source>
</evidence>
<keyword evidence="1" id="KW-0732">Signal</keyword>
<dbReference type="EMBL" id="VSRR010000102">
    <property type="protein sequence ID" value="MPC10126.1"/>
    <property type="molecule type" value="Genomic_DNA"/>
</dbReference>
<accession>A0A5B7CP23</accession>
<proteinExistence type="predicted"/>
<sequence length="105" mass="10576">MVYRVVLSVVKAAAAAAAASAAHFPGAARRPASDYTSPVASAFIAVPSWSVPAATLTRPHCTHHTAAWAGSCPAESHLVAVVTEVVVTVMVLVVGVVEVATGTIS</sequence>
<evidence type="ECO:0000313" key="2">
    <source>
        <dbReference type="EMBL" id="MPC10126.1"/>
    </source>
</evidence>
<keyword evidence="3" id="KW-1185">Reference proteome</keyword>
<evidence type="ECO:0000256" key="1">
    <source>
        <dbReference type="SAM" id="SignalP"/>
    </source>
</evidence>
<organism evidence="2 3">
    <name type="scientific">Portunus trituberculatus</name>
    <name type="common">Swimming crab</name>
    <name type="synonym">Neptunus trituberculatus</name>
    <dbReference type="NCBI Taxonomy" id="210409"/>
    <lineage>
        <taxon>Eukaryota</taxon>
        <taxon>Metazoa</taxon>
        <taxon>Ecdysozoa</taxon>
        <taxon>Arthropoda</taxon>
        <taxon>Crustacea</taxon>
        <taxon>Multicrustacea</taxon>
        <taxon>Malacostraca</taxon>
        <taxon>Eumalacostraca</taxon>
        <taxon>Eucarida</taxon>
        <taxon>Decapoda</taxon>
        <taxon>Pleocyemata</taxon>
        <taxon>Brachyura</taxon>
        <taxon>Eubrachyura</taxon>
        <taxon>Portunoidea</taxon>
        <taxon>Portunidae</taxon>
        <taxon>Portuninae</taxon>
        <taxon>Portunus</taxon>
    </lineage>
</organism>